<dbReference type="Proteomes" id="UP000319700">
    <property type="component" value="Unassembled WGS sequence"/>
</dbReference>
<keyword evidence="1" id="KW-1133">Transmembrane helix</keyword>
<dbReference type="EMBL" id="RCZH01000009">
    <property type="protein sequence ID" value="TPG38845.1"/>
    <property type="molecule type" value="Genomic_DNA"/>
</dbReference>
<proteinExistence type="predicted"/>
<accession>A0A502EM60</accession>
<gene>
    <name evidence="2" type="ORF">EAH81_15315</name>
</gene>
<reference evidence="2 3" key="1">
    <citation type="journal article" date="2019" name="Environ. Microbiol.">
        <title>Species interactions and distinct microbial communities in high Arctic permafrost affected cryosols are associated with the CH4 and CO2 gas fluxes.</title>
        <authorList>
            <person name="Altshuler I."/>
            <person name="Hamel J."/>
            <person name="Turney S."/>
            <person name="Magnuson E."/>
            <person name="Levesque R."/>
            <person name="Greer C."/>
            <person name="Whyte L.G."/>
        </authorList>
    </citation>
    <scope>NUCLEOTIDE SEQUENCE [LARGE SCALE GENOMIC DNA]</scope>
    <source>
        <strain evidence="2 3">42</strain>
    </source>
</reference>
<keyword evidence="3" id="KW-1185">Reference proteome</keyword>
<evidence type="ECO:0000313" key="3">
    <source>
        <dbReference type="Proteomes" id="UP000319700"/>
    </source>
</evidence>
<organism evidence="2 3">
    <name type="scientific">Flavobacterium pectinovorum</name>
    <dbReference type="NCBI Taxonomy" id="29533"/>
    <lineage>
        <taxon>Bacteria</taxon>
        <taxon>Pseudomonadati</taxon>
        <taxon>Bacteroidota</taxon>
        <taxon>Flavobacteriia</taxon>
        <taxon>Flavobacteriales</taxon>
        <taxon>Flavobacteriaceae</taxon>
        <taxon>Flavobacterium</taxon>
    </lineage>
</organism>
<dbReference type="AlphaFoldDB" id="A0A502EM60"/>
<evidence type="ECO:0000313" key="2">
    <source>
        <dbReference type="EMBL" id="TPG38845.1"/>
    </source>
</evidence>
<comment type="caution">
    <text evidence="2">The sequence shown here is derived from an EMBL/GenBank/DDBJ whole genome shotgun (WGS) entry which is preliminary data.</text>
</comment>
<keyword evidence="1" id="KW-0472">Membrane</keyword>
<protein>
    <submittedName>
        <fullName evidence="2">Uncharacterized protein</fullName>
    </submittedName>
</protein>
<evidence type="ECO:0000256" key="1">
    <source>
        <dbReference type="SAM" id="Phobius"/>
    </source>
</evidence>
<sequence>MKNLIIYYFQILLPLPLLYFAAKQDPILFVVLLIFYYIYRIFTDYYRLKSKNVLKKNDFLLFIIPLWTIKYFKELYFEN</sequence>
<feature type="transmembrane region" description="Helical" evidence="1">
    <location>
        <begin position="27"/>
        <end position="46"/>
    </location>
</feature>
<name>A0A502EM60_9FLAO</name>
<feature type="transmembrane region" description="Helical" evidence="1">
    <location>
        <begin position="5"/>
        <end position="21"/>
    </location>
</feature>
<keyword evidence="1" id="KW-0812">Transmembrane</keyword>